<dbReference type="GO" id="GO:0005509">
    <property type="term" value="F:calcium ion binding"/>
    <property type="evidence" value="ECO:0007669"/>
    <property type="project" value="InterPro"/>
</dbReference>
<dbReference type="InterPro" id="IPR002035">
    <property type="entry name" value="VWF_A"/>
</dbReference>
<organism evidence="3 4">
    <name type="scientific">Photobacterium leiognathi lrivu.4.1</name>
    <dbReference type="NCBI Taxonomy" id="1248232"/>
    <lineage>
        <taxon>Bacteria</taxon>
        <taxon>Pseudomonadati</taxon>
        <taxon>Pseudomonadota</taxon>
        <taxon>Gammaproteobacteria</taxon>
        <taxon>Vibrionales</taxon>
        <taxon>Vibrionaceae</taxon>
        <taxon>Photobacterium</taxon>
    </lineage>
</organism>
<dbReference type="InterPro" id="IPR047777">
    <property type="entry name" value="LapA-like_RM"/>
</dbReference>
<dbReference type="PROSITE" id="PS50234">
    <property type="entry name" value="VWFA"/>
    <property type="match status" value="1"/>
</dbReference>
<dbReference type="NCBIfam" id="NF033682">
    <property type="entry name" value="retention_LapA"/>
    <property type="match status" value="1"/>
</dbReference>
<evidence type="ECO:0000256" key="1">
    <source>
        <dbReference type="ARBA" id="ARBA00022837"/>
    </source>
</evidence>
<dbReference type="HOGENOM" id="CLU_001709_0_0_6"/>
<sequence length="2226" mass="233190">MKAINLKESIILQDVSGEAFVLKSDGSLAPLHAGMNINTGTIIVLTDNGTISAIDKTGAPAELSYELIQNIQLPTSYEHIFSVTDDNAIDDESLHIAEQTTEAIDDLQKIHDAILDGIDPTKVQQATAAGNENSSNWGVVTIDYDNDKMLAEAGFDTAYQPGAVEYPEDYSGLNDHLSIEASITIDSISQDDVVTAAESNAMQTITGTVGGDVKAGDIVTVTLDGKEIGKATVVNNNGKLEWSLDVDGKTLLQAGIETVSATVTTNDDVGNSATATTTHDYTIDIQASITIDPITGDNVITQQEGHEPTLPITGSVGKDVLPGDTVTVTINGNEYTTTVQPDMSWTVNVTGDDILHADKATASVTTSYGSGHEATATDTESYEVTIEAKVTIETIAGDGVVNQEESEGKVPVTGTVGGDVKEGDTVTITVNGKDYTTTVGKDGSWTVDVDGSDLVENGDNPIHATVTTCDGAGHCATADNDKGYDIDTDINAQITIDSISQDDVVTAAESHSPQTITGSVGGDVKAGDIVTVTLDGKEIGKATVVNNNGKLEWSLDVDGKTLLQAGVDTVSATVTATDDAGNSVTANTTHDYTVDIQASITIDPITGDNVITQQEGHEPTLPITGTVGKDVLPGDTVTVTINGNEYTTTVQPDMSWTVNVTGDDILHADKATASVTTNYGTNHEATATDTESYEVTIEAKVTIETIAGDGVVNQEESEGKVPVTGTVGGDVKEGDTVTITVNGKDYTTTVGKDGSWTVDVDGSDLVENGDNPIHATVTTCDGAGHCATANNDKGYDIDTDINAQITIDSISQDDVVTAAESHSPQTITGTVGGDVKAGDIVTVTLDGKEIGKATVVNNNGKLEWSLDVDGKTLLQAGVDTVSATVTATDDAGNSATANTTHDYTVDIQASITIDPITGDNVITQQEGHEPTLPITGTVGKDVLPGDTVTVTINGNEYTTTVQPDMSWTVNVTGDDILHADKATASVTTNYGTNHEATATDTESYEVTIEAKVTIETIAGDGVVNQEESEGKVPVTGTVGGDVKEGDTVTITVNGKDYTTTVGKDGSWTVDVDGSDLVENGDNPIHATVTTCDGAGHCATANNDKGYDIDTDINADITITVIAEDDVINEAEAEGKVSISGTVGGDVKEGDTVTLTLDGKEIGTATVEKDANGKLVWTATDIDGKTLADADLNQVTASVTATDDAGNSKTATTTHDYKEAVLDVTVDITSVAEDNVLNADESTSTVAIKGTAGGDAKAGDMVTVTLDGKELGTAKVVVGENGKLEWTLEVEGSTLAGATVNEVEATITISDEFGNTASDEDKQDYLEKDLTVSVDITSVAEDNVLNVDESTSTVAIKGTVGGDAKAGDMVTVTLDGKEIGTAEVVVGENGKLEWTLEVEGSTLAGATVNDVEATITISDDYGNTATAEDKQDYLEKDLKAEITITSIAGDNALNATEVKPGTMVEIKGTVGGDVKAGDTVVVTVDGVKHEVTVNDDLEWTLEIDGSVLAGAKKPVVTADVVIKDKYGNTASATDKDDYIIPTLDVTITIDSVNGGEPITGKEHDANTPIKVTGSVGGDAKEGDTVTLHIGENTVETTVIVLENGELGYIVDVPAGMFEPDSNDGFSGDITADITINDKYGNTASANDEKDFDTIGSVITGGTSGDDLHGTGYNDLIIGDVYIESKNVNVNLVLDISGSMSMREVNPENIHLDNGHTSGQLTLVDKDGEETHVEFNSIDHLSSLLGYYYGSPLGFSVYDPKFTLTYPDGTTQTINDVYKDIGVVSRIDSAKESINHIVENYGETLNHEQLSNLKFSLITFASQVDGVKEFHWDFGKNTLVTSDGQTIADYLVGVEPLTGPLSQTDYDTSLVAALNGFTNTDTSNIVYFVTDGMDTIGTNGQQFNKDWVVSQTGGNIDKYKPTIVPVAIGGTINNTPEAHDILNQIASLGQGYKPDNSGHSQVIISTNTDQLDDAINNSFDNIISGNDTIHGGKGNDFIVGDTLNNDWLVQQYGSGHTHMADLIDSGVTLSEVLFTVAAKEQGVDIDKLTTKDVYQFVIKHQDTLVIEGDNPSNGLDKIFGDEGQDILFGSGNNDILTGGTGDDLMFGQNGDDILVSDSGSDILFGGNGNDIFKLDVLATDEKTVTSIQDFEKGDSINIESILDANLSLDDLLSHVSSAEVDGKDVNIVFDDKHKVELKDIKNVYSELGTSTSEIVTQLFNNDVFTNHH</sequence>
<feature type="domain" description="VWFA" evidence="2">
    <location>
        <begin position="1768"/>
        <end position="1980"/>
    </location>
</feature>
<evidence type="ECO:0000313" key="4">
    <source>
        <dbReference type="Proteomes" id="UP000030675"/>
    </source>
</evidence>
<dbReference type="SUPFAM" id="SSF51120">
    <property type="entry name" value="beta-Roll"/>
    <property type="match status" value="1"/>
</dbReference>
<dbReference type="InterPro" id="IPR018511">
    <property type="entry name" value="Hemolysin-typ_Ca-bd_CS"/>
</dbReference>
<name>V5F3M6_PHOLE</name>
<dbReference type="EMBL" id="DF196821">
    <property type="protein sequence ID" value="GAD31980.1"/>
    <property type="molecule type" value="Genomic_DNA"/>
</dbReference>
<dbReference type="InterPro" id="IPR001343">
    <property type="entry name" value="Hemolysn_Ca-bd"/>
</dbReference>
<proteinExistence type="predicted"/>
<evidence type="ECO:0000259" key="2">
    <source>
        <dbReference type="PROSITE" id="PS50234"/>
    </source>
</evidence>
<dbReference type="Proteomes" id="UP000030675">
    <property type="component" value="Unassembled WGS sequence"/>
</dbReference>
<dbReference type="eggNOG" id="COG2931">
    <property type="taxonomic scope" value="Bacteria"/>
</dbReference>
<dbReference type="PRINTS" id="PR00313">
    <property type="entry name" value="CABNDNGRPT"/>
</dbReference>
<dbReference type="eggNOG" id="COG2911">
    <property type="taxonomic scope" value="Bacteria"/>
</dbReference>
<dbReference type="InterPro" id="IPR036465">
    <property type="entry name" value="vWFA_dom_sf"/>
</dbReference>
<dbReference type="NCBIfam" id="NF033510">
    <property type="entry name" value="Ca_tandemer"/>
    <property type="match status" value="13"/>
</dbReference>
<dbReference type="Gene3D" id="2.60.40.10">
    <property type="entry name" value="Immunoglobulins"/>
    <property type="match status" value="14"/>
</dbReference>
<dbReference type="PROSITE" id="PS00330">
    <property type="entry name" value="HEMOLYSIN_CALCIUM"/>
    <property type="match status" value="1"/>
</dbReference>
<dbReference type="RefSeq" id="WP_023934856.1">
    <property type="nucleotide sequence ID" value="NZ_DF196821.1"/>
</dbReference>
<dbReference type="InterPro" id="IPR011049">
    <property type="entry name" value="Serralysin-like_metalloprot_C"/>
</dbReference>
<protein>
    <submittedName>
        <fullName evidence="3">Hemolysin-type calcium-binding repeat family protein</fullName>
    </submittedName>
</protein>
<evidence type="ECO:0000313" key="3">
    <source>
        <dbReference type="EMBL" id="GAD31980.1"/>
    </source>
</evidence>
<dbReference type="NCBIfam" id="NF012196">
    <property type="entry name" value="Ig_like_ice"/>
    <property type="match status" value="14"/>
</dbReference>
<dbReference type="Pfam" id="PF00353">
    <property type="entry name" value="HemolysinCabind"/>
    <property type="match status" value="3"/>
</dbReference>
<dbReference type="InterPro" id="IPR013783">
    <property type="entry name" value="Ig-like_fold"/>
</dbReference>
<accession>V5F3M6</accession>
<dbReference type="InterPro" id="IPR049826">
    <property type="entry name" value="Ig-like_ice"/>
</dbReference>
<gene>
    <name evidence="3" type="ORF">PLEI_3646</name>
</gene>
<keyword evidence="1" id="KW-0106">Calcium</keyword>
<reference evidence="4" key="1">
    <citation type="submission" date="2012-12" db="EMBL/GenBank/DDBJ databases">
        <title>Genome Sequence of Photobacterium leiognathi lrivu.4.1.</title>
        <authorList>
            <person name="Urbanczyk H."/>
            <person name="Ogura Y."/>
            <person name="Hayashi T."/>
            <person name="Dunlap P.V."/>
        </authorList>
    </citation>
    <scope>NUCLEOTIDE SEQUENCE [LARGE SCALE GENOMIC DNA]</scope>
    <source>
        <strain evidence="4">lrivu.4.1</strain>
    </source>
</reference>
<dbReference type="SUPFAM" id="SSF53300">
    <property type="entry name" value="vWA-like"/>
    <property type="match status" value="1"/>
</dbReference>